<comment type="caution">
    <text evidence="2">The sequence shown here is derived from an EMBL/GenBank/DDBJ whole genome shotgun (WGS) entry which is preliminary data.</text>
</comment>
<protein>
    <submittedName>
        <fullName evidence="2">Uncharacterized protein</fullName>
    </submittedName>
</protein>
<gene>
    <name evidence="2" type="ORF">SAMN03097721_01326</name>
</gene>
<evidence type="ECO:0000313" key="2">
    <source>
        <dbReference type="EMBL" id="SFZ76102.1"/>
    </source>
</evidence>
<evidence type="ECO:0000256" key="1">
    <source>
        <dbReference type="SAM" id="Phobius"/>
    </source>
</evidence>
<reference evidence="2 3" key="1">
    <citation type="submission" date="2016-11" db="EMBL/GenBank/DDBJ databases">
        <authorList>
            <person name="Varghese N."/>
            <person name="Submissions S."/>
        </authorList>
    </citation>
    <scope>NUCLEOTIDE SEQUENCE [LARGE SCALE GENOMIC DNA]</scope>
    <source>
        <strain evidence="2 3">NFIX07</strain>
    </source>
</reference>
<keyword evidence="3" id="KW-1185">Reference proteome</keyword>
<organism evidence="2 3">
    <name type="scientific">Staphylococcus pasteuri</name>
    <dbReference type="NCBI Taxonomy" id="45972"/>
    <lineage>
        <taxon>Bacteria</taxon>
        <taxon>Bacillati</taxon>
        <taxon>Bacillota</taxon>
        <taxon>Bacilli</taxon>
        <taxon>Bacillales</taxon>
        <taxon>Staphylococcaceae</taxon>
        <taxon>Staphylococcus</taxon>
    </lineage>
</organism>
<accession>A0ABY1H3D4</accession>
<keyword evidence="1" id="KW-0812">Transmembrane</keyword>
<dbReference type="Proteomes" id="UP000182665">
    <property type="component" value="Unassembled WGS sequence"/>
</dbReference>
<feature type="transmembrane region" description="Helical" evidence="1">
    <location>
        <begin position="36"/>
        <end position="55"/>
    </location>
</feature>
<dbReference type="EMBL" id="FPKT01000003">
    <property type="protein sequence ID" value="SFZ76102.1"/>
    <property type="molecule type" value="Genomic_DNA"/>
</dbReference>
<feature type="transmembrane region" description="Helical" evidence="1">
    <location>
        <begin position="6"/>
        <end position="24"/>
    </location>
</feature>
<sequence length="84" mass="9667">MKLTLNLLNIINYLVLVILIVINFNRLSQFGLDICLYFLIASFLLLLASTIFHFIYKADTFLVSILINVFNLAIIFPTLLLVLF</sequence>
<name>A0ABY1H3D4_9STAP</name>
<evidence type="ECO:0000313" key="3">
    <source>
        <dbReference type="Proteomes" id="UP000182665"/>
    </source>
</evidence>
<keyword evidence="1" id="KW-1133">Transmembrane helix</keyword>
<proteinExistence type="predicted"/>
<keyword evidence="1" id="KW-0472">Membrane</keyword>
<feature type="transmembrane region" description="Helical" evidence="1">
    <location>
        <begin position="61"/>
        <end position="83"/>
    </location>
</feature>